<proteinExistence type="predicted"/>
<accession>A0A382Q4R7</accession>
<keyword evidence="1" id="KW-1133">Transmembrane helix</keyword>
<feature type="domain" description="M23ase beta-sheet core" evidence="2">
    <location>
        <begin position="204"/>
        <end position="299"/>
    </location>
</feature>
<keyword evidence="1" id="KW-0812">Transmembrane</keyword>
<reference evidence="3" key="1">
    <citation type="submission" date="2018-05" db="EMBL/GenBank/DDBJ databases">
        <authorList>
            <person name="Lanie J.A."/>
            <person name="Ng W.-L."/>
            <person name="Kazmierczak K.M."/>
            <person name="Andrzejewski T.M."/>
            <person name="Davidsen T.M."/>
            <person name="Wayne K.J."/>
            <person name="Tettelin H."/>
            <person name="Glass J.I."/>
            <person name="Rusch D."/>
            <person name="Podicherti R."/>
            <person name="Tsui H.-C.T."/>
            <person name="Winkler M.E."/>
        </authorList>
    </citation>
    <scope>NUCLEOTIDE SEQUENCE</scope>
</reference>
<dbReference type="InterPro" id="IPR011055">
    <property type="entry name" value="Dup_hybrid_motif"/>
</dbReference>
<evidence type="ECO:0000256" key="1">
    <source>
        <dbReference type="SAM" id="Phobius"/>
    </source>
</evidence>
<dbReference type="Pfam" id="PF01551">
    <property type="entry name" value="Peptidase_M23"/>
    <property type="match status" value="1"/>
</dbReference>
<dbReference type="InterPro" id="IPR050570">
    <property type="entry name" value="Cell_wall_metabolism_enzyme"/>
</dbReference>
<gene>
    <name evidence="3" type="ORF">METZ01_LOCUS332854</name>
</gene>
<dbReference type="CDD" id="cd12797">
    <property type="entry name" value="M23_peptidase"/>
    <property type="match status" value="1"/>
</dbReference>
<evidence type="ECO:0000313" key="3">
    <source>
        <dbReference type="EMBL" id="SVC80000.1"/>
    </source>
</evidence>
<dbReference type="InterPro" id="IPR016047">
    <property type="entry name" value="M23ase_b-sheet_dom"/>
</dbReference>
<dbReference type="GO" id="GO:0004222">
    <property type="term" value="F:metalloendopeptidase activity"/>
    <property type="evidence" value="ECO:0007669"/>
    <property type="project" value="TreeGrafter"/>
</dbReference>
<keyword evidence="1" id="KW-0472">Membrane</keyword>
<dbReference type="AlphaFoldDB" id="A0A382Q4R7"/>
<dbReference type="FunFam" id="2.70.70.10:FF:000006">
    <property type="entry name" value="M23 family peptidase"/>
    <property type="match status" value="1"/>
</dbReference>
<dbReference type="EMBL" id="UINC01111639">
    <property type="protein sequence ID" value="SVC80000.1"/>
    <property type="molecule type" value="Genomic_DNA"/>
</dbReference>
<organism evidence="3">
    <name type="scientific">marine metagenome</name>
    <dbReference type="NCBI Taxonomy" id="408172"/>
    <lineage>
        <taxon>unclassified sequences</taxon>
        <taxon>metagenomes</taxon>
        <taxon>ecological metagenomes</taxon>
    </lineage>
</organism>
<feature type="transmembrane region" description="Helical" evidence="1">
    <location>
        <begin position="30"/>
        <end position="57"/>
    </location>
</feature>
<protein>
    <recommendedName>
        <fullName evidence="2">M23ase beta-sheet core domain-containing protein</fullName>
    </recommendedName>
</protein>
<dbReference type="SUPFAM" id="SSF51261">
    <property type="entry name" value="Duplicated hybrid motif"/>
    <property type="match status" value="1"/>
</dbReference>
<dbReference type="Gene3D" id="2.70.70.10">
    <property type="entry name" value="Glucose Permease (Domain IIA)"/>
    <property type="match status" value="1"/>
</dbReference>
<name>A0A382Q4R7_9ZZZZ</name>
<evidence type="ECO:0000259" key="2">
    <source>
        <dbReference type="Pfam" id="PF01551"/>
    </source>
</evidence>
<sequence length="309" mass="34886">MKPLFSLKNLIIQKESETGVRQWHFDRGQAIALMSATAVVLGAFLFLSADLLSSYLYEKRLSEFKSNYTHVANNLKILLNRLEQIDEQMNKIEDKDKAVRTYAGMPEIDKDIRKLGIGGRSLESKRFSDNLAPAINKELAILEMDVEKLSREVNLELTSYGSIYDKVQEDIQRIVRIPSIRPVDGGYLNSTYGYRVDPIDDVRRFHQGQDITVKTGTPIYAPADGIVKRAYYAGGFGNHIKIDHGSGYTTLFAHLSKLKAKYGQKVKRGDIIGLTGNTGRSTAPHLHYEIHYYGTPKNPLDYFFSDASK</sequence>
<dbReference type="PANTHER" id="PTHR21666">
    <property type="entry name" value="PEPTIDASE-RELATED"/>
    <property type="match status" value="1"/>
</dbReference>
<dbReference type="PANTHER" id="PTHR21666:SF270">
    <property type="entry name" value="MUREIN HYDROLASE ACTIVATOR ENVC"/>
    <property type="match status" value="1"/>
</dbReference>